<gene>
    <name evidence="7" type="ORF">g.43120</name>
</gene>
<feature type="domain" description="C2H2-type" evidence="6">
    <location>
        <begin position="367"/>
        <end position="394"/>
    </location>
</feature>
<dbReference type="InterPro" id="IPR036236">
    <property type="entry name" value="Znf_C2H2_sf"/>
</dbReference>
<keyword evidence="3 5" id="KW-0863">Zinc-finger</keyword>
<keyword evidence="2" id="KW-0677">Repeat</keyword>
<evidence type="ECO:0000256" key="5">
    <source>
        <dbReference type="PROSITE-ProRule" id="PRU00042"/>
    </source>
</evidence>
<evidence type="ECO:0000256" key="4">
    <source>
        <dbReference type="ARBA" id="ARBA00022833"/>
    </source>
</evidence>
<dbReference type="EMBL" id="GEBQ01002952">
    <property type="protein sequence ID" value="JAT37025.1"/>
    <property type="molecule type" value="Transcribed_RNA"/>
</dbReference>
<dbReference type="FunFam" id="3.30.160.60:FF:000100">
    <property type="entry name" value="Zinc finger 45-like"/>
    <property type="match status" value="1"/>
</dbReference>
<dbReference type="PROSITE" id="PS00028">
    <property type="entry name" value="ZINC_FINGER_C2H2_1"/>
    <property type="match status" value="8"/>
</dbReference>
<dbReference type="GO" id="GO:0000977">
    <property type="term" value="F:RNA polymerase II transcription regulatory region sequence-specific DNA binding"/>
    <property type="evidence" value="ECO:0007669"/>
    <property type="project" value="TreeGrafter"/>
</dbReference>
<dbReference type="Pfam" id="PF00096">
    <property type="entry name" value="zf-C2H2"/>
    <property type="match status" value="5"/>
</dbReference>
<feature type="domain" description="C2H2-type" evidence="6">
    <location>
        <begin position="482"/>
        <end position="509"/>
    </location>
</feature>
<evidence type="ECO:0000256" key="2">
    <source>
        <dbReference type="ARBA" id="ARBA00022737"/>
    </source>
</evidence>
<accession>A0A1B6MMD2</accession>
<dbReference type="InterPro" id="IPR013087">
    <property type="entry name" value="Znf_C2H2_type"/>
</dbReference>
<feature type="domain" description="C2H2-type" evidence="6">
    <location>
        <begin position="510"/>
        <end position="542"/>
    </location>
</feature>
<dbReference type="PANTHER" id="PTHR24409:SF295">
    <property type="entry name" value="AZ2-RELATED"/>
    <property type="match status" value="1"/>
</dbReference>
<feature type="domain" description="C2H2-type" evidence="6">
    <location>
        <begin position="252"/>
        <end position="274"/>
    </location>
</feature>
<dbReference type="GO" id="GO:0008270">
    <property type="term" value="F:zinc ion binding"/>
    <property type="evidence" value="ECO:0007669"/>
    <property type="project" value="UniProtKB-KW"/>
</dbReference>
<dbReference type="PROSITE" id="PS50157">
    <property type="entry name" value="ZINC_FINGER_C2H2_2"/>
    <property type="match status" value="11"/>
</dbReference>
<protein>
    <recommendedName>
        <fullName evidence="6">C2H2-type domain-containing protein</fullName>
    </recommendedName>
</protein>
<dbReference type="SMART" id="SM00355">
    <property type="entry name" value="ZnF_C2H2"/>
    <property type="match status" value="12"/>
</dbReference>
<feature type="domain" description="C2H2-type" evidence="6">
    <location>
        <begin position="44"/>
        <end position="66"/>
    </location>
</feature>
<dbReference type="PANTHER" id="PTHR24409">
    <property type="entry name" value="ZINC FINGER PROTEIN 142"/>
    <property type="match status" value="1"/>
</dbReference>
<feature type="domain" description="C2H2-type" evidence="6">
    <location>
        <begin position="400"/>
        <end position="429"/>
    </location>
</feature>
<evidence type="ECO:0000259" key="6">
    <source>
        <dbReference type="PROSITE" id="PS50157"/>
    </source>
</evidence>
<dbReference type="AlphaFoldDB" id="A0A1B6MMD2"/>
<keyword evidence="1" id="KW-0479">Metal-binding</keyword>
<dbReference type="FunFam" id="3.30.160.60:FF:001527">
    <property type="entry name" value="Zinc finger protein"/>
    <property type="match status" value="1"/>
</dbReference>
<organism evidence="7">
    <name type="scientific">Graphocephala atropunctata</name>
    <dbReference type="NCBI Taxonomy" id="36148"/>
    <lineage>
        <taxon>Eukaryota</taxon>
        <taxon>Metazoa</taxon>
        <taxon>Ecdysozoa</taxon>
        <taxon>Arthropoda</taxon>
        <taxon>Hexapoda</taxon>
        <taxon>Insecta</taxon>
        <taxon>Pterygota</taxon>
        <taxon>Neoptera</taxon>
        <taxon>Paraneoptera</taxon>
        <taxon>Hemiptera</taxon>
        <taxon>Auchenorrhyncha</taxon>
        <taxon>Membracoidea</taxon>
        <taxon>Cicadellidae</taxon>
        <taxon>Cicadellinae</taxon>
        <taxon>Cicadellini</taxon>
        <taxon>Graphocephala</taxon>
    </lineage>
</organism>
<evidence type="ECO:0000256" key="1">
    <source>
        <dbReference type="ARBA" id="ARBA00022723"/>
    </source>
</evidence>
<dbReference type="GO" id="GO:0005634">
    <property type="term" value="C:nucleus"/>
    <property type="evidence" value="ECO:0007669"/>
    <property type="project" value="TreeGrafter"/>
</dbReference>
<proteinExistence type="predicted"/>
<feature type="domain" description="C2H2-type" evidence="6">
    <location>
        <begin position="307"/>
        <end position="334"/>
    </location>
</feature>
<evidence type="ECO:0000256" key="3">
    <source>
        <dbReference type="ARBA" id="ARBA00022771"/>
    </source>
</evidence>
<name>A0A1B6MMD2_9HEMI</name>
<sequence>MTQTIYDALQGINTETVTVGTLLSAYDLNDPGNANENDDEDDLFQCGKCKKQFFSLRTFMVHKKLHQLGSFPPIQKTLSESLAGDENDLQLQPIILSESDIQSLSLATTDQGLQGFEETGDLMTLETEDSQLKGTEGIPGTFQLRSTQIILTTQVTDEERVENLLTDAGSQSETPFSLAQEIRYLDCTPLIVTSANIKEGDENIGKLYTVEKEDEMKLPKDAKLKCLYCRKQFTKKFDLEQHVRCHTGERPFQCVVCGRSFTQKSNVKKHMATHKVWPQKIRTLPEKPIQKISSPSTGEMVVVDGSFACQYCPEVFSSFPLLKSHRKTHVKNKIYRCVQKSCGLVFESLESFIEHTTGHQVDCDAQYNCIHCRQTFCSLDELGTHQRTHNSTTKKKTSMVTCKLCKGRFSSSEALDRHQAEDPHSYPCPECGKVYVCERHLRRHLTCHMSQPSYACPDCGKMFKTSQNLNIHRLVHSTAKPFVCQHCPAAFSRQDRLLRHTFIHEPNRRFKCPFSKHQNCKKEFYRKDKLKQHLLTHSMQNLRCERCNRVFKRSRQLKQHETVCLSEDKPCKDCGHVIHSLEKYKHPVKTKANAHTHVNRRKHRLLEGSRGDDNVQTIQVVVVPLIGEDSSATLQ</sequence>
<dbReference type="GO" id="GO:0000981">
    <property type="term" value="F:DNA-binding transcription factor activity, RNA polymerase II-specific"/>
    <property type="evidence" value="ECO:0007669"/>
    <property type="project" value="TreeGrafter"/>
</dbReference>
<feature type="domain" description="C2H2-type" evidence="6">
    <location>
        <begin position="426"/>
        <end position="453"/>
    </location>
</feature>
<feature type="domain" description="C2H2-type" evidence="6">
    <location>
        <begin position="454"/>
        <end position="481"/>
    </location>
</feature>
<dbReference type="Gene3D" id="3.30.160.60">
    <property type="entry name" value="Classic Zinc Finger"/>
    <property type="match status" value="7"/>
</dbReference>
<feature type="domain" description="C2H2-type" evidence="6">
    <location>
        <begin position="224"/>
        <end position="251"/>
    </location>
</feature>
<reference evidence="7" key="1">
    <citation type="submission" date="2015-11" db="EMBL/GenBank/DDBJ databases">
        <title>De novo transcriptome assembly of four potential Pierce s Disease insect vectors from Arizona vineyards.</title>
        <authorList>
            <person name="Tassone E.E."/>
        </authorList>
    </citation>
    <scope>NUCLEOTIDE SEQUENCE</scope>
</reference>
<keyword evidence="4" id="KW-0862">Zinc</keyword>
<feature type="domain" description="C2H2-type" evidence="6">
    <location>
        <begin position="542"/>
        <end position="570"/>
    </location>
</feature>
<dbReference type="SUPFAM" id="SSF57667">
    <property type="entry name" value="beta-beta-alpha zinc fingers"/>
    <property type="match status" value="6"/>
</dbReference>
<evidence type="ECO:0000313" key="7">
    <source>
        <dbReference type="EMBL" id="JAT37025.1"/>
    </source>
</evidence>